<evidence type="ECO:0000313" key="2">
    <source>
        <dbReference type="EMBL" id="CAI9976790.1"/>
    </source>
</evidence>
<reference evidence="2" key="1">
    <citation type="submission" date="2023-06" db="EMBL/GenBank/DDBJ databases">
        <authorList>
            <person name="Kurt Z."/>
        </authorList>
    </citation>
    <scope>NUCLEOTIDE SEQUENCE</scope>
</reference>
<name>A0AA86S2C8_9EUKA</name>
<dbReference type="Pfam" id="PF01273">
    <property type="entry name" value="LBP_BPI_CETP"/>
    <property type="match status" value="1"/>
</dbReference>
<protein>
    <recommendedName>
        <fullName evidence="1">Lipid-binding serum glycoprotein N-terminal domain-containing protein</fullName>
    </recommendedName>
</protein>
<evidence type="ECO:0000259" key="1">
    <source>
        <dbReference type="Pfam" id="PF01273"/>
    </source>
</evidence>
<dbReference type="Proteomes" id="UP001642409">
    <property type="component" value="Unassembled WGS sequence"/>
</dbReference>
<feature type="domain" description="Lipid-binding serum glycoprotein N-terminal" evidence="1">
    <location>
        <begin position="48"/>
        <end position="203"/>
    </location>
</feature>
<dbReference type="SUPFAM" id="SSF55394">
    <property type="entry name" value="Bactericidal permeability-increasing protein, BPI"/>
    <property type="match status" value="1"/>
</dbReference>
<comment type="caution">
    <text evidence="2">The sequence shown here is derived from an EMBL/GenBank/DDBJ whole genome shotgun (WGS) entry which is preliminary data.</text>
</comment>
<dbReference type="PANTHER" id="PTHR46801">
    <property type="entry name" value="OS06G0309200 PROTEIN"/>
    <property type="match status" value="1"/>
</dbReference>
<dbReference type="GO" id="GO:0008289">
    <property type="term" value="F:lipid binding"/>
    <property type="evidence" value="ECO:0007669"/>
    <property type="project" value="InterPro"/>
</dbReference>
<evidence type="ECO:0000313" key="4">
    <source>
        <dbReference type="Proteomes" id="UP001642409"/>
    </source>
</evidence>
<dbReference type="PANTHER" id="PTHR46801:SF2">
    <property type="entry name" value="LIPOPOLYSACCHARIDE-BINDING PROTEIN"/>
    <property type="match status" value="1"/>
</dbReference>
<proteinExistence type="predicted"/>
<dbReference type="InterPro" id="IPR017942">
    <property type="entry name" value="Lipid-bd_serum_glycop_N"/>
</dbReference>
<dbReference type="EMBL" id="CAXDID020000015">
    <property type="protein sequence ID" value="CAL5983250.1"/>
    <property type="molecule type" value="Genomic_DNA"/>
</dbReference>
<reference evidence="3 4" key="2">
    <citation type="submission" date="2024-07" db="EMBL/GenBank/DDBJ databases">
        <authorList>
            <person name="Akdeniz Z."/>
        </authorList>
    </citation>
    <scope>NUCLEOTIDE SEQUENCE [LARGE SCALE GENOMIC DNA]</scope>
</reference>
<organism evidence="2">
    <name type="scientific">Hexamita inflata</name>
    <dbReference type="NCBI Taxonomy" id="28002"/>
    <lineage>
        <taxon>Eukaryota</taxon>
        <taxon>Metamonada</taxon>
        <taxon>Diplomonadida</taxon>
        <taxon>Hexamitidae</taxon>
        <taxon>Hexamitinae</taxon>
        <taxon>Hexamita</taxon>
    </lineage>
</organism>
<evidence type="ECO:0000313" key="3">
    <source>
        <dbReference type="EMBL" id="CAL5983250.1"/>
    </source>
</evidence>
<accession>A0AA86S2C8</accession>
<keyword evidence="4" id="KW-1185">Reference proteome</keyword>
<dbReference type="Gene3D" id="3.15.10.10">
    <property type="entry name" value="Bactericidal permeability-increasing protein, domain 1"/>
    <property type="match status" value="1"/>
</dbReference>
<dbReference type="InterPro" id="IPR045897">
    <property type="entry name" value="BPI/LBP_pln"/>
</dbReference>
<gene>
    <name evidence="2" type="ORF">HINF_LOCUS64435</name>
    <name evidence="3" type="ORF">HINF_LOCUS7536</name>
</gene>
<dbReference type="AlphaFoldDB" id="A0AA86S2C8"/>
<sequence>MIVLYALSNEKICELGFPRLLSHQDSVQSSTATLKGAERYLFCGMQGSLEQYVYNISIPDINIPINVASIQMDFKLSDIKIANLQVPDVKMNLDGNEQIALYLPSCELLLQFQWKFQQQTYPYTTDNGSGQIIIKNGSMSGTARSEIDKIDCPGHMILKLVKSELHYDQLRIKLDGGASWVFQSLIDVVLDSLQNQISDVLADILLVNFVQLLNDVFEDGRRQYNYTSNDVFLKDERYVDGVQIGNGFVSLMFSGYTYFGKNLTDEFLTKGTSQITFNKFNTEMQMAVKDEAFNNVFYIFHKYRDAFSTTQFKSIKHPTLRFTNTGALVTMLVEVNGSQIQVELIGQIKLFNDLKEETGKISFKYIKYDIQQVEGIDTELLQQQIEEYMNSISEMIGFQYNYTLMVDIRDFQAIYDANERVMRLVGDLPKECLPF</sequence>
<dbReference type="EMBL" id="CATOUU010001174">
    <property type="protein sequence ID" value="CAI9976790.1"/>
    <property type="molecule type" value="Genomic_DNA"/>
</dbReference>
<dbReference type="InterPro" id="IPR017943">
    <property type="entry name" value="Bactericidal_perm-incr_a/b_dom"/>
</dbReference>